<accession>A0A1B0C9L6</accession>
<evidence type="ECO:0000256" key="2">
    <source>
        <dbReference type="SAM" id="Phobius"/>
    </source>
</evidence>
<dbReference type="PANTHER" id="PTHR44269">
    <property type="entry name" value="DEHYDROGENASE/REDUCTASE SDR FAMILY MEMBER 7-RELATED"/>
    <property type="match status" value="1"/>
</dbReference>
<evidence type="ECO:0000256" key="1">
    <source>
        <dbReference type="ARBA" id="ARBA00023002"/>
    </source>
</evidence>
<dbReference type="PROSITE" id="PS00061">
    <property type="entry name" value="ADH_SHORT"/>
    <property type="match status" value="1"/>
</dbReference>
<dbReference type="VEuPathDB" id="VectorBase:LLOJ000638"/>
<dbReference type="Proteomes" id="UP000092461">
    <property type="component" value="Unassembled WGS sequence"/>
</dbReference>
<evidence type="ECO:0008006" key="5">
    <source>
        <dbReference type="Google" id="ProtNLM"/>
    </source>
</evidence>
<dbReference type="SUPFAM" id="SSF51735">
    <property type="entry name" value="NAD(P)-binding Rossmann-fold domains"/>
    <property type="match status" value="2"/>
</dbReference>
<keyword evidence="1" id="KW-0560">Oxidoreductase</keyword>
<dbReference type="EMBL" id="AJWK01002463">
    <property type="status" value="NOT_ANNOTATED_CDS"/>
    <property type="molecule type" value="Genomic_DNA"/>
</dbReference>
<keyword evidence="2" id="KW-0812">Transmembrane</keyword>
<dbReference type="PANTHER" id="PTHR44269:SF1">
    <property type="entry name" value="DEHYDROGENASE_REDUCTASE SDR FAMILY MEMBER 7"/>
    <property type="match status" value="1"/>
</dbReference>
<protein>
    <recommendedName>
        <fullName evidence="5">Dehydrogenase</fullName>
    </recommendedName>
</protein>
<dbReference type="Gene3D" id="3.40.50.720">
    <property type="entry name" value="NAD(P)-binding Rossmann-like Domain"/>
    <property type="match status" value="2"/>
</dbReference>
<dbReference type="Pfam" id="PF00106">
    <property type="entry name" value="adh_short"/>
    <property type="match status" value="2"/>
</dbReference>
<keyword evidence="2" id="KW-1133">Transmembrane helix</keyword>
<dbReference type="GO" id="GO:0016491">
    <property type="term" value="F:oxidoreductase activity"/>
    <property type="evidence" value="ECO:0007669"/>
    <property type="project" value="UniProtKB-KW"/>
</dbReference>
<organism evidence="3 4">
    <name type="scientific">Lutzomyia longipalpis</name>
    <name type="common">Sand fly</name>
    <dbReference type="NCBI Taxonomy" id="7200"/>
    <lineage>
        <taxon>Eukaryota</taxon>
        <taxon>Metazoa</taxon>
        <taxon>Ecdysozoa</taxon>
        <taxon>Arthropoda</taxon>
        <taxon>Hexapoda</taxon>
        <taxon>Insecta</taxon>
        <taxon>Pterygota</taxon>
        <taxon>Neoptera</taxon>
        <taxon>Endopterygota</taxon>
        <taxon>Diptera</taxon>
        <taxon>Nematocera</taxon>
        <taxon>Psychodoidea</taxon>
        <taxon>Psychodidae</taxon>
        <taxon>Lutzomyia</taxon>
        <taxon>Lutzomyia</taxon>
    </lineage>
</organism>
<evidence type="ECO:0000313" key="3">
    <source>
        <dbReference type="EnsemblMetazoa" id="LLOJ000638-PA"/>
    </source>
</evidence>
<evidence type="ECO:0000313" key="4">
    <source>
        <dbReference type="Proteomes" id="UP000092461"/>
    </source>
</evidence>
<feature type="transmembrane region" description="Helical" evidence="2">
    <location>
        <begin position="569"/>
        <end position="588"/>
    </location>
</feature>
<reference evidence="3" key="1">
    <citation type="submission" date="2020-05" db="UniProtKB">
        <authorList>
            <consortium name="EnsemblMetazoa"/>
        </authorList>
    </citation>
    <scope>IDENTIFICATION</scope>
    <source>
        <strain evidence="3">Jacobina</strain>
    </source>
</reference>
<dbReference type="InterPro" id="IPR020904">
    <property type="entry name" value="Sc_DH/Rdtase_CS"/>
</dbReference>
<name>A0A1B0C9L6_LUTLO</name>
<feature type="transmembrane region" description="Helical" evidence="2">
    <location>
        <begin position="5"/>
        <end position="27"/>
    </location>
</feature>
<sequence length="611" mass="67932">MIFLILSLITIITGLYYLLNLILWISLDCDIELFIKSKFGKKLSSLSGKVVWITGASSGIGQSLAHTLATHGVKLVLTARRVAELEKVKEQCLTFSGGKLKEKDILTMQMDMLQLERHEEYFGRVIEHFGTLDILVNNAGRSQRAAWQDIDLSVDRALFDLDVFSAINLSRIAVRYFLDKGINGHIAVNSSIAGLMAIPNSATYVAAKHAINGYMHALKLEHPYIKTTIFCAGPTFSEFLHEAFTNKIGEKYGQSVKSSDKRLTAERCAELFSVALANGTNLNWAGCFPFSFLLYLKYYPNLYNFVIQLMGSKTLYKIRDSKCCRQSTSLETSLSGTVVWITGASSGIGKQLAIELAKNGVKLVLTARRGAELENVKRECLTQAGGKLQPIDILVMQMDMLEISRHQQFFDHVLQHFGRLDILVNNAGRSQRASWEEISLKVDQDLFQLDVFSVVNLSRIAVRYFKGANVRGHVAVTSSTAGLIPVPNSASYTAAKYSIHGYFGALQTENPGLDVTIFCPGPTFSEFLQEAFTDREGAKYGESVKPTDKRMTAERCAHLYAVALANKLHINWVGLFPVSLLLYVSLYFPNIRVLVIKYIGIGGLKKIRDSN</sequence>
<dbReference type="VEuPathDB" id="VectorBase:LLONM1_011516"/>
<dbReference type="InterPro" id="IPR002347">
    <property type="entry name" value="SDR_fam"/>
</dbReference>
<proteinExistence type="predicted"/>
<dbReference type="InterPro" id="IPR036291">
    <property type="entry name" value="NAD(P)-bd_dom_sf"/>
</dbReference>
<dbReference type="InterPro" id="IPR053011">
    <property type="entry name" value="SDR_family_member_7"/>
</dbReference>
<dbReference type="EnsemblMetazoa" id="LLOJ000638-RA">
    <property type="protein sequence ID" value="LLOJ000638-PA"/>
    <property type="gene ID" value="LLOJ000638"/>
</dbReference>
<dbReference type="AlphaFoldDB" id="A0A1B0C9L6"/>
<dbReference type="PRINTS" id="PR00081">
    <property type="entry name" value="GDHRDH"/>
</dbReference>
<dbReference type="VEuPathDB" id="VectorBase:LLONM1_003615"/>
<keyword evidence="4" id="KW-1185">Reference proteome</keyword>
<keyword evidence="2" id="KW-0472">Membrane</keyword>